<dbReference type="AlphaFoldDB" id="A0A2A2L7U2"/>
<dbReference type="EMBL" id="LIAE01007073">
    <property type="protein sequence ID" value="PAV82243.1"/>
    <property type="molecule type" value="Genomic_DNA"/>
</dbReference>
<keyword evidence="3" id="KW-1185">Reference proteome</keyword>
<proteinExistence type="predicted"/>
<evidence type="ECO:0000313" key="3">
    <source>
        <dbReference type="Proteomes" id="UP000218231"/>
    </source>
</evidence>
<dbReference type="OrthoDB" id="5844058at2759"/>
<dbReference type="Proteomes" id="UP000218231">
    <property type="component" value="Unassembled WGS sequence"/>
</dbReference>
<keyword evidence="1" id="KW-0732">Signal</keyword>
<comment type="caution">
    <text evidence="2">The sequence shown here is derived from an EMBL/GenBank/DDBJ whole genome shotgun (WGS) entry which is preliminary data.</text>
</comment>
<sequence length="258" mass="29455">MAKLFLSLVFITVNYLEVDAQLAAVYSSATRSKECANWSRWGKCIWPDKDDKLNYLQQLTPVCQQHWFYTFIKRYETALTNFYNYMHFVLKSDKPCGLCSYKQSCGYGGDKKCNVSPFTIPGGRPVIPFYVAERVCSAKDLDGHSQVDSCEVDYNLLLENGGECKLWPSNRVDLSSVEPAFREHINGLEWYSCAVQTKKFRKGVGARAKYRTEKVCRCCCFPFKPNPVTFKCEHPEGSPVAPGLEYIKQELQDGGYFP</sequence>
<dbReference type="InterPro" id="IPR040271">
    <property type="entry name" value="T19C3.2-like"/>
</dbReference>
<feature type="chain" id="PRO_5012539262" evidence="1">
    <location>
        <begin position="21"/>
        <end position="258"/>
    </location>
</feature>
<gene>
    <name evidence="2" type="ORF">WR25_21825</name>
</gene>
<organism evidence="2 3">
    <name type="scientific">Diploscapter pachys</name>
    <dbReference type="NCBI Taxonomy" id="2018661"/>
    <lineage>
        <taxon>Eukaryota</taxon>
        <taxon>Metazoa</taxon>
        <taxon>Ecdysozoa</taxon>
        <taxon>Nematoda</taxon>
        <taxon>Chromadorea</taxon>
        <taxon>Rhabditida</taxon>
        <taxon>Rhabditina</taxon>
        <taxon>Rhabditomorpha</taxon>
        <taxon>Rhabditoidea</taxon>
        <taxon>Rhabditidae</taxon>
        <taxon>Diploscapter</taxon>
    </lineage>
</organism>
<evidence type="ECO:0000313" key="2">
    <source>
        <dbReference type="EMBL" id="PAV82243.1"/>
    </source>
</evidence>
<evidence type="ECO:0000256" key="1">
    <source>
        <dbReference type="SAM" id="SignalP"/>
    </source>
</evidence>
<accession>A0A2A2L7U2</accession>
<protein>
    <submittedName>
        <fullName evidence="2">Uncharacterized protein</fullName>
    </submittedName>
</protein>
<dbReference type="PANTHER" id="PTHR37443">
    <property type="entry name" value="PROTEIN CBG09852-RELATED"/>
    <property type="match status" value="1"/>
</dbReference>
<reference evidence="2 3" key="1">
    <citation type="journal article" date="2017" name="Curr. Biol.">
        <title>Genome architecture and evolution of a unichromosomal asexual nematode.</title>
        <authorList>
            <person name="Fradin H."/>
            <person name="Zegar C."/>
            <person name="Gutwein M."/>
            <person name="Lucas J."/>
            <person name="Kovtun M."/>
            <person name="Corcoran D."/>
            <person name="Baugh L.R."/>
            <person name="Kiontke K."/>
            <person name="Gunsalus K."/>
            <person name="Fitch D.H."/>
            <person name="Piano F."/>
        </authorList>
    </citation>
    <scope>NUCLEOTIDE SEQUENCE [LARGE SCALE GENOMIC DNA]</scope>
    <source>
        <strain evidence="2">PF1309</strain>
    </source>
</reference>
<feature type="signal peptide" evidence="1">
    <location>
        <begin position="1"/>
        <end position="20"/>
    </location>
</feature>
<dbReference type="PANTHER" id="PTHR37443:SF3">
    <property type="entry name" value="SECRETED PROTEIN"/>
    <property type="match status" value="1"/>
</dbReference>
<name>A0A2A2L7U2_9BILA</name>